<feature type="transmembrane region" description="Helical" evidence="1">
    <location>
        <begin position="6"/>
        <end position="25"/>
    </location>
</feature>
<accession>A0A7K1GBJ5</accession>
<sequence length="389" mass="43456">MLRKVIFAILGIVLIVAAIFVGRYISNNKKKQRPVAEKVIKTVFTDTVENTTVQIVIPANGNLVAKRRVELYSEVQGVFRSSGKLFKPGQEYRAGEVVIRIDASEYYASVQSAKSNLYNSIAAIMPDLRLDFPEVFQKWQSYLNEFDLEKTTPKLPEMTSDKENYFITGRGIVSNYYNVKNLEQRLGKYTIRAPFSGILTEALVTEGSLIRNGQKLGEYIDPDIYEMEVALSKTYASLLKVGEEVVLNNLDNTETYKGKVTRVNGRIDATTQTITAFIEVKDKSLKEGMYLEANLNAKQEENAYEINRNLVLDGEQIFVVRDSILDVIDVNPVYFSDTKAVVKNIPDGTIMLSKPVPGAYAGMLVKPFMSGENDTNGQSTANAQSKSAE</sequence>
<organism evidence="3 4">
    <name type="scientific">Winogradskyella ouciana</name>
    <dbReference type="NCBI Taxonomy" id="2608631"/>
    <lineage>
        <taxon>Bacteria</taxon>
        <taxon>Pseudomonadati</taxon>
        <taxon>Bacteroidota</taxon>
        <taxon>Flavobacteriia</taxon>
        <taxon>Flavobacteriales</taxon>
        <taxon>Flavobacteriaceae</taxon>
        <taxon>Winogradskyella</taxon>
    </lineage>
</organism>
<dbReference type="InterPro" id="IPR058625">
    <property type="entry name" value="MdtA-like_BSH"/>
</dbReference>
<name>A0A7K1GBJ5_9FLAO</name>
<keyword evidence="1" id="KW-0812">Transmembrane</keyword>
<dbReference type="Gene3D" id="2.40.50.100">
    <property type="match status" value="1"/>
</dbReference>
<proteinExistence type="predicted"/>
<gene>
    <name evidence="3" type="ORF">F1003_06985</name>
</gene>
<keyword evidence="1" id="KW-0472">Membrane</keyword>
<dbReference type="PANTHER" id="PTHR30469">
    <property type="entry name" value="MULTIDRUG RESISTANCE PROTEIN MDTA"/>
    <property type="match status" value="1"/>
</dbReference>
<dbReference type="Gene3D" id="1.10.287.470">
    <property type="entry name" value="Helix hairpin bin"/>
    <property type="match status" value="1"/>
</dbReference>
<dbReference type="Pfam" id="PF25917">
    <property type="entry name" value="BSH_RND"/>
    <property type="match status" value="1"/>
</dbReference>
<keyword evidence="1" id="KW-1133">Transmembrane helix</keyword>
<dbReference type="GO" id="GO:1990281">
    <property type="term" value="C:efflux pump complex"/>
    <property type="evidence" value="ECO:0007669"/>
    <property type="project" value="TreeGrafter"/>
</dbReference>
<protein>
    <submittedName>
        <fullName evidence="3">HlyD family efflux transporter periplasmic adaptor subunit</fullName>
    </submittedName>
</protein>
<evidence type="ECO:0000259" key="2">
    <source>
        <dbReference type="Pfam" id="PF25917"/>
    </source>
</evidence>
<evidence type="ECO:0000313" key="4">
    <source>
        <dbReference type="Proteomes" id="UP000447545"/>
    </source>
</evidence>
<keyword evidence="4" id="KW-1185">Reference proteome</keyword>
<evidence type="ECO:0000313" key="3">
    <source>
        <dbReference type="EMBL" id="MTE26676.1"/>
    </source>
</evidence>
<dbReference type="EMBL" id="WJYA01000004">
    <property type="protein sequence ID" value="MTE26676.1"/>
    <property type="molecule type" value="Genomic_DNA"/>
</dbReference>
<dbReference type="RefSeq" id="WP_155088487.1">
    <property type="nucleotide sequence ID" value="NZ_WJYA01000004.1"/>
</dbReference>
<dbReference type="AlphaFoldDB" id="A0A7K1GBJ5"/>
<dbReference type="Proteomes" id="UP000447545">
    <property type="component" value="Unassembled WGS sequence"/>
</dbReference>
<dbReference type="GO" id="GO:0015562">
    <property type="term" value="F:efflux transmembrane transporter activity"/>
    <property type="evidence" value="ECO:0007669"/>
    <property type="project" value="TreeGrafter"/>
</dbReference>
<dbReference type="Gene3D" id="2.40.30.170">
    <property type="match status" value="1"/>
</dbReference>
<feature type="domain" description="Multidrug resistance protein MdtA-like barrel-sandwich hybrid" evidence="2">
    <location>
        <begin position="68"/>
        <end position="216"/>
    </location>
</feature>
<reference evidence="3 4" key="1">
    <citation type="submission" date="2019-11" db="EMBL/GenBank/DDBJ databases">
        <title>Winogradskyella ouciana sp. nov., isolated from the hadal seawater of the Mariana Trench.</title>
        <authorList>
            <person name="Liu R."/>
        </authorList>
    </citation>
    <scope>NUCLEOTIDE SEQUENCE [LARGE SCALE GENOMIC DNA]</scope>
    <source>
        <strain evidence="3 4">ZXX205</strain>
    </source>
</reference>
<evidence type="ECO:0000256" key="1">
    <source>
        <dbReference type="SAM" id="Phobius"/>
    </source>
</evidence>
<dbReference type="SUPFAM" id="SSF111369">
    <property type="entry name" value="HlyD-like secretion proteins"/>
    <property type="match status" value="1"/>
</dbReference>
<comment type="caution">
    <text evidence="3">The sequence shown here is derived from an EMBL/GenBank/DDBJ whole genome shotgun (WGS) entry which is preliminary data.</text>
</comment>